<evidence type="ECO:0000313" key="1">
    <source>
        <dbReference type="EMBL" id="KHF99742.1"/>
    </source>
</evidence>
<dbReference type="AlphaFoldDB" id="A0A0B0MC68"/>
<comment type="caution">
    <text evidence="1">The sequence shown here is derived from an EMBL/GenBank/DDBJ whole genome shotgun (WGS) entry which is preliminary data.</text>
</comment>
<accession>A0A0B0MC68</accession>
<sequence>MCSHVRPCLGRWHRYVVTSKTMSGTLASYLIRVQRAMISYEQGVKRAKMIRFRDLVMSLGIVSKVYHTIDYLRYFIS</sequence>
<evidence type="ECO:0000313" key="2">
    <source>
        <dbReference type="Proteomes" id="UP000032142"/>
    </source>
</evidence>
<dbReference type="Proteomes" id="UP000032142">
    <property type="component" value="Unassembled WGS sequence"/>
</dbReference>
<proteinExistence type="predicted"/>
<keyword evidence="2" id="KW-1185">Reference proteome</keyword>
<dbReference type="EMBL" id="JRRC01092695">
    <property type="protein sequence ID" value="KHF99742.1"/>
    <property type="molecule type" value="Genomic_DNA"/>
</dbReference>
<reference evidence="2" key="1">
    <citation type="submission" date="2014-09" db="EMBL/GenBank/DDBJ databases">
        <authorList>
            <person name="Mudge J."/>
            <person name="Ramaraj T."/>
            <person name="Lindquist I.E."/>
            <person name="Bharti A.K."/>
            <person name="Sundararajan A."/>
            <person name="Cameron C.T."/>
            <person name="Woodward J.E."/>
            <person name="May G.D."/>
            <person name="Brubaker C."/>
            <person name="Broadhvest J."/>
            <person name="Wilkins T.A."/>
        </authorList>
    </citation>
    <scope>NUCLEOTIDE SEQUENCE</scope>
    <source>
        <strain evidence="2">cv. AKA8401</strain>
    </source>
</reference>
<organism evidence="1 2">
    <name type="scientific">Gossypium arboreum</name>
    <name type="common">Tree cotton</name>
    <name type="synonym">Gossypium nanking</name>
    <dbReference type="NCBI Taxonomy" id="29729"/>
    <lineage>
        <taxon>Eukaryota</taxon>
        <taxon>Viridiplantae</taxon>
        <taxon>Streptophyta</taxon>
        <taxon>Embryophyta</taxon>
        <taxon>Tracheophyta</taxon>
        <taxon>Spermatophyta</taxon>
        <taxon>Magnoliopsida</taxon>
        <taxon>eudicotyledons</taxon>
        <taxon>Gunneridae</taxon>
        <taxon>Pentapetalae</taxon>
        <taxon>rosids</taxon>
        <taxon>malvids</taxon>
        <taxon>Malvales</taxon>
        <taxon>Malvaceae</taxon>
        <taxon>Malvoideae</taxon>
        <taxon>Gossypium</taxon>
    </lineage>
</organism>
<gene>
    <name evidence="1" type="ORF">F383_18920</name>
</gene>
<protein>
    <submittedName>
        <fullName evidence="1">Uncharacterized protein</fullName>
    </submittedName>
</protein>
<name>A0A0B0MC68_GOSAR</name>